<feature type="region of interest" description="Disordered" evidence="1">
    <location>
        <begin position="142"/>
        <end position="199"/>
    </location>
</feature>
<evidence type="ECO:0000313" key="4">
    <source>
        <dbReference type="Proteomes" id="UP001465668"/>
    </source>
</evidence>
<feature type="transmembrane region" description="Helical" evidence="2">
    <location>
        <begin position="28"/>
        <end position="48"/>
    </location>
</feature>
<evidence type="ECO:0000313" key="3">
    <source>
        <dbReference type="EMBL" id="KAK9782369.1"/>
    </source>
</evidence>
<organism evidence="3 4">
    <name type="scientific">Seiridium cardinale</name>
    <dbReference type="NCBI Taxonomy" id="138064"/>
    <lineage>
        <taxon>Eukaryota</taxon>
        <taxon>Fungi</taxon>
        <taxon>Dikarya</taxon>
        <taxon>Ascomycota</taxon>
        <taxon>Pezizomycotina</taxon>
        <taxon>Sordariomycetes</taxon>
        <taxon>Xylariomycetidae</taxon>
        <taxon>Amphisphaeriales</taxon>
        <taxon>Sporocadaceae</taxon>
        <taxon>Seiridium</taxon>
    </lineage>
</organism>
<proteinExistence type="predicted"/>
<name>A0ABR2Y6R5_9PEZI</name>
<keyword evidence="2" id="KW-0812">Transmembrane</keyword>
<gene>
    <name evidence="3" type="ORF">SCAR479_00712</name>
</gene>
<evidence type="ECO:0000256" key="1">
    <source>
        <dbReference type="SAM" id="MobiDB-lite"/>
    </source>
</evidence>
<evidence type="ECO:0000256" key="2">
    <source>
        <dbReference type="SAM" id="Phobius"/>
    </source>
</evidence>
<sequence>MSFPGGGGGPVSDDDDDSSGFNMGASPLAWVAVPICLLIVAALAITFIRRRRRHRQRHSQGMTALERDLEAMGPNRVRRSASTRWQWAGNQTGDRVGRRVGVGVGSREEGLNELGEAPPAYSPPLKNQEEVEMHGMIASSVAFPNNTTTSSGTQQTAEVNGSTPPSYGETRRSPDPTCSEPAADVQRPSTPPTAVLPSR</sequence>
<dbReference type="Proteomes" id="UP001465668">
    <property type="component" value="Unassembled WGS sequence"/>
</dbReference>
<dbReference type="EMBL" id="JARVKM010000002">
    <property type="protein sequence ID" value="KAK9782369.1"/>
    <property type="molecule type" value="Genomic_DNA"/>
</dbReference>
<keyword evidence="2" id="KW-0472">Membrane</keyword>
<feature type="compositionally biased region" description="Low complexity" evidence="1">
    <location>
        <begin position="145"/>
        <end position="156"/>
    </location>
</feature>
<keyword evidence="4" id="KW-1185">Reference proteome</keyword>
<comment type="caution">
    <text evidence="3">The sequence shown here is derived from an EMBL/GenBank/DDBJ whole genome shotgun (WGS) entry which is preliminary data.</text>
</comment>
<reference evidence="3 4" key="1">
    <citation type="submission" date="2024-02" db="EMBL/GenBank/DDBJ databases">
        <title>First draft genome assembly of two strains of Seiridium cardinale.</title>
        <authorList>
            <person name="Emiliani G."/>
            <person name="Scali E."/>
        </authorList>
    </citation>
    <scope>NUCLEOTIDE SEQUENCE [LARGE SCALE GENOMIC DNA]</scope>
    <source>
        <strain evidence="3 4">BM-138-000479</strain>
    </source>
</reference>
<protein>
    <submittedName>
        <fullName evidence="3">Uncharacterized protein</fullName>
    </submittedName>
</protein>
<keyword evidence="2" id="KW-1133">Transmembrane helix</keyword>
<accession>A0ABR2Y6R5</accession>